<evidence type="ECO:0000256" key="1">
    <source>
        <dbReference type="ARBA" id="ARBA00093634"/>
    </source>
</evidence>
<dbReference type="GO" id="GO:0051082">
    <property type="term" value="F:unfolded protein binding"/>
    <property type="evidence" value="ECO:0007669"/>
    <property type="project" value="TreeGrafter"/>
</dbReference>
<proteinExistence type="predicted"/>
<dbReference type="PANTHER" id="PTHR31996">
    <property type="entry name" value="COILED-COIL DOMAIN-CONTAINING PROTEIN 115"/>
    <property type="match status" value="1"/>
</dbReference>
<dbReference type="KEGG" id="aalt:CC77DRAFT_1014705"/>
<dbReference type="OMA" id="GQDCYDE"/>
<protein>
    <recommendedName>
        <fullName evidence="1">Vacuolar ATPase assembly protein VMA22</fullName>
    </recommendedName>
</protein>
<reference evidence="3 4" key="1">
    <citation type="submission" date="2016-05" db="EMBL/GenBank/DDBJ databases">
        <title>Comparative analysis of secretome profiles of manganese(II)-oxidizing ascomycete fungi.</title>
        <authorList>
            <consortium name="DOE Joint Genome Institute"/>
            <person name="Zeiner C.A."/>
            <person name="Purvine S.O."/>
            <person name="Zink E.M."/>
            <person name="Wu S."/>
            <person name="Pasa-Tolic L."/>
            <person name="Chaput D.L."/>
            <person name="Haridas S."/>
            <person name="Grigoriev I.V."/>
            <person name="Santelli C.M."/>
            <person name="Hansel C.M."/>
        </authorList>
    </citation>
    <scope>NUCLEOTIDE SEQUENCE [LARGE SCALE GENOMIC DNA]</scope>
    <source>
        <strain evidence="3 4">SRC1lrK2f</strain>
    </source>
</reference>
<dbReference type="RefSeq" id="XP_018378941.1">
    <property type="nucleotide sequence ID" value="XM_018523913.1"/>
</dbReference>
<dbReference type="GO" id="GO:0070072">
    <property type="term" value="P:vacuolar proton-transporting V-type ATPase complex assembly"/>
    <property type="evidence" value="ECO:0007669"/>
    <property type="project" value="InterPro"/>
</dbReference>
<dbReference type="EMBL" id="KV441509">
    <property type="protein sequence ID" value="OAG13520.1"/>
    <property type="molecule type" value="Genomic_DNA"/>
</dbReference>
<dbReference type="Pfam" id="PF21730">
    <property type="entry name" value="Vma22_CCDC115"/>
    <property type="match status" value="1"/>
</dbReference>
<organism evidence="3 4">
    <name type="scientific">Alternaria alternata</name>
    <name type="common">Alternaria rot fungus</name>
    <name type="synonym">Torula alternata</name>
    <dbReference type="NCBI Taxonomy" id="5599"/>
    <lineage>
        <taxon>Eukaryota</taxon>
        <taxon>Fungi</taxon>
        <taxon>Dikarya</taxon>
        <taxon>Ascomycota</taxon>
        <taxon>Pezizomycotina</taxon>
        <taxon>Dothideomycetes</taxon>
        <taxon>Pleosporomycetidae</taxon>
        <taxon>Pleosporales</taxon>
        <taxon>Pleosporineae</taxon>
        <taxon>Pleosporaceae</taxon>
        <taxon>Alternaria</taxon>
        <taxon>Alternaria sect. Alternaria</taxon>
        <taxon>Alternaria alternata complex</taxon>
    </lineage>
</organism>
<evidence type="ECO:0000313" key="3">
    <source>
        <dbReference type="EMBL" id="OAG13520.1"/>
    </source>
</evidence>
<dbReference type="GO" id="GO:1990871">
    <property type="term" value="C:Vma12-Vma22 assembly complex"/>
    <property type="evidence" value="ECO:0007669"/>
    <property type="project" value="TreeGrafter"/>
</dbReference>
<sequence length="227" mass="25566">MADVQELPTNRAEIASRRDKDGLLDLLDAKLEHYLHTLHEYQEAMQQLSKELSSGYMSLAQANFHNSSSAIRYGQDCYDERMQALRKVHIAEHGSAKSDQPYFSVYSPFTNTQHSDPDNTPNSTEQANEAQGSDLPKPKQDDPKSTPDPNSQSSQNSEKTKEETNSTEKPTDPLRWFGILVPPALRTAQSTFVSAVEGPIPQLVTILRDLRTQEIEIGRIRKQIKKT</sequence>
<feature type="compositionally biased region" description="Polar residues" evidence="2">
    <location>
        <begin position="107"/>
        <end position="131"/>
    </location>
</feature>
<dbReference type="PANTHER" id="PTHR31996:SF2">
    <property type="entry name" value="COILED-COIL DOMAIN-CONTAINING PROTEIN 115"/>
    <property type="match status" value="1"/>
</dbReference>
<keyword evidence="4" id="KW-1185">Reference proteome</keyword>
<dbReference type="AlphaFoldDB" id="A0A177D305"/>
<name>A0A177D305_ALTAL</name>
<evidence type="ECO:0000313" key="4">
    <source>
        <dbReference type="Proteomes" id="UP000077248"/>
    </source>
</evidence>
<gene>
    <name evidence="3" type="ORF">CC77DRAFT_1014705</name>
</gene>
<dbReference type="Proteomes" id="UP000077248">
    <property type="component" value="Unassembled WGS sequence"/>
</dbReference>
<feature type="compositionally biased region" description="Basic and acidic residues" evidence="2">
    <location>
        <begin position="158"/>
        <end position="172"/>
    </location>
</feature>
<dbReference type="GeneID" id="29109507"/>
<dbReference type="STRING" id="5599.A0A177D305"/>
<feature type="region of interest" description="Disordered" evidence="2">
    <location>
        <begin position="99"/>
        <end position="174"/>
    </location>
</feature>
<feature type="compositionally biased region" description="Basic and acidic residues" evidence="2">
    <location>
        <begin position="136"/>
        <end position="145"/>
    </location>
</feature>
<dbReference type="VEuPathDB" id="FungiDB:CC77DRAFT_1014705"/>
<accession>A0A177D305</accession>
<evidence type="ECO:0000256" key="2">
    <source>
        <dbReference type="SAM" id="MobiDB-lite"/>
    </source>
</evidence>
<dbReference type="InterPro" id="IPR040357">
    <property type="entry name" value="Vma22/CCDC115"/>
</dbReference>